<evidence type="ECO:0000256" key="6">
    <source>
        <dbReference type="ARBA" id="ARBA00022741"/>
    </source>
</evidence>
<evidence type="ECO:0000256" key="4">
    <source>
        <dbReference type="ARBA" id="ARBA00022728"/>
    </source>
</evidence>
<evidence type="ECO:0000256" key="10">
    <source>
        <dbReference type="ARBA" id="ARBA00068146"/>
    </source>
</evidence>
<dbReference type="Gene3D" id="2.130.10.10">
    <property type="entry name" value="YVTN repeat-like/Quinoprotein amine dehydrogenase"/>
    <property type="match status" value="1"/>
</dbReference>
<feature type="repeat" description="WD" evidence="11">
    <location>
        <begin position="504"/>
        <end position="535"/>
    </location>
</feature>
<feature type="compositionally biased region" description="Polar residues" evidence="14">
    <location>
        <begin position="1837"/>
        <end position="1854"/>
    </location>
</feature>
<keyword evidence="3" id="KW-0507">mRNA processing</keyword>
<evidence type="ECO:0000256" key="12">
    <source>
        <dbReference type="PROSITE-ProRule" id="PRU00283"/>
    </source>
</evidence>
<feature type="repeat" description="WD" evidence="11">
    <location>
        <begin position="404"/>
        <end position="438"/>
    </location>
</feature>
<dbReference type="PANTHER" id="PTHR43979:SF1">
    <property type="entry name" value="PRE-MRNA-PROCESSING FACTOR 17"/>
    <property type="match status" value="1"/>
</dbReference>
<feature type="repeat" description="WD" evidence="11">
    <location>
        <begin position="319"/>
        <end position="361"/>
    </location>
</feature>
<dbReference type="GO" id="GO:0005524">
    <property type="term" value="F:ATP binding"/>
    <property type="evidence" value="ECO:0007669"/>
    <property type="project" value="UniProtKB-UniRule"/>
</dbReference>
<feature type="region of interest" description="Disordered" evidence="14">
    <location>
        <begin position="2007"/>
        <end position="2038"/>
    </location>
</feature>
<feature type="region of interest" description="Disordered" evidence="14">
    <location>
        <begin position="570"/>
        <end position="604"/>
    </location>
</feature>
<dbReference type="GO" id="GO:0003729">
    <property type="term" value="F:mRNA binding"/>
    <property type="evidence" value="ECO:0007669"/>
    <property type="project" value="TreeGrafter"/>
</dbReference>
<keyword evidence="17" id="KW-1185">Reference proteome</keyword>
<dbReference type="GO" id="GO:0008017">
    <property type="term" value="F:microtubule binding"/>
    <property type="evidence" value="ECO:0007669"/>
    <property type="project" value="InterPro"/>
</dbReference>
<dbReference type="InterPro" id="IPR001752">
    <property type="entry name" value="Kinesin_motor_dom"/>
</dbReference>
<dbReference type="InterPro" id="IPR032847">
    <property type="entry name" value="PRPF17"/>
</dbReference>
<feature type="binding site" evidence="12">
    <location>
        <begin position="745"/>
        <end position="752"/>
    </location>
    <ligand>
        <name>ATP</name>
        <dbReference type="ChEBI" id="CHEBI:30616"/>
    </ligand>
</feature>
<keyword evidence="12" id="KW-0505">Motor protein</keyword>
<evidence type="ECO:0000256" key="3">
    <source>
        <dbReference type="ARBA" id="ARBA00022664"/>
    </source>
</evidence>
<evidence type="ECO:0000256" key="13">
    <source>
        <dbReference type="SAM" id="Coils"/>
    </source>
</evidence>
<feature type="region of interest" description="Disordered" evidence="14">
    <location>
        <begin position="1171"/>
        <end position="1235"/>
    </location>
</feature>
<comment type="subcellular location">
    <subcellularLocation>
        <location evidence="1">Nucleus</location>
    </subcellularLocation>
</comment>
<keyword evidence="4" id="KW-0747">Spliceosome</keyword>
<feature type="repeat" description="WD" evidence="11">
    <location>
        <begin position="275"/>
        <end position="308"/>
    </location>
</feature>
<dbReference type="PROSITE" id="PS00411">
    <property type="entry name" value="KINESIN_MOTOR_1"/>
    <property type="match status" value="1"/>
</dbReference>
<keyword evidence="7 12" id="KW-0067">ATP-binding</keyword>
<feature type="domain" description="Kinesin motor" evidence="15">
    <location>
        <begin position="609"/>
        <end position="1024"/>
    </location>
</feature>
<dbReference type="SUPFAM" id="SSF52540">
    <property type="entry name" value="P-loop containing nucleoside triphosphate hydrolases"/>
    <property type="match status" value="1"/>
</dbReference>
<feature type="region of interest" description="Disordered" evidence="14">
    <location>
        <begin position="1685"/>
        <end position="1705"/>
    </location>
</feature>
<dbReference type="GO" id="GO:0071013">
    <property type="term" value="C:catalytic step 2 spliceosome"/>
    <property type="evidence" value="ECO:0007669"/>
    <property type="project" value="InterPro"/>
</dbReference>
<dbReference type="PRINTS" id="PR00380">
    <property type="entry name" value="KINESINHEAVY"/>
</dbReference>
<keyword evidence="8" id="KW-0508">mRNA splicing</keyword>
<feature type="compositionally biased region" description="Low complexity" evidence="14">
    <location>
        <begin position="628"/>
        <end position="655"/>
    </location>
</feature>
<feature type="coiled-coil region" evidence="13">
    <location>
        <begin position="1870"/>
        <end position="1897"/>
    </location>
</feature>
<name>A0A9W8ABK4_9FUNG</name>
<dbReference type="GO" id="GO:0000398">
    <property type="term" value="P:mRNA splicing, via spliceosome"/>
    <property type="evidence" value="ECO:0007669"/>
    <property type="project" value="InterPro"/>
</dbReference>
<comment type="caution">
    <text evidence="16">The sequence shown here is derived from an EMBL/GenBank/DDBJ whole genome shotgun (WGS) entry which is preliminary data.</text>
</comment>
<feature type="compositionally biased region" description="Polar residues" evidence="14">
    <location>
        <begin position="1934"/>
        <end position="1965"/>
    </location>
</feature>
<dbReference type="InterPro" id="IPR001680">
    <property type="entry name" value="WD40_rpt"/>
</dbReference>
<evidence type="ECO:0000313" key="17">
    <source>
        <dbReference type="Proteomes" id="UP001150538"/>
    </source>
</evidence>
<dbReference type="InterPro" id="IPR019821">
    <property type="entry name" value="Kinesin_motor_CS"/>
</dbReference>
<dbReference type="PROSITE" id="PS50082">
    <property type="entry name" value="WD_REPEATS_2"/>
    <property type="match status" value="4"/>
</dbReference>
<dbReference type="EMBL" id="JANBPU010000001">
    <property type="protein sequence ID" value="KAJ1922203.1"/>
    <property type="molecule type" value="Genomic_DNA"/>
</dbReference>
<evidence type="ECO:0000256" key="8">
    <source>
        <dbReference type="ARBA" id="ARBA00023187"/>
    </source>
</evidence>
<gene>
    <name evidence="16" type="ORF">H4219_000065</name>
</gene>
<dbReference type="SMART" id="SM00320">
    <property type="entry name" value="WD40"/>
    <property type="match status" value="6"/>
</dbReference>
<dbReference type="PANTHER" id="PTHR43979">
    <property type="entry name" value="PRE-MRNA-PROCESSING FACTOR 17"/>
    <property type="match status" value="1"/>
</dbReference>
<dbReference type="InterPro" id="IPR027417">
    <property type="entry name" value="P-loop_NTPase"/>
</dbReference>
<dbReference type="InterPro" id="IPR036322">
    <property type="entry name" value="WD40_repeat_dom_sf"/>
</dbReference>
<organism evidence="16 17">
    <name type="scientific">Mycoemilia scoparia</name>
    <dbReference type="NCBI Taxonomy" id="417184"/>
    <lineage>
        <taxon>Eukaryota</taxon>
        <taxon>Fungi</taxon>
        <taxon>Fungi incertae sedis</taxon>
        <taxon>Zoopagomycota</taxon>
        <taxon>Kickxellomycotina</taxon>
        <taxon>Kickxellomycetes</taxon>
        <taxon>Kickxellales</taxon>
        <taxon>Kickxellaceae</taxon>
        <taxon>Mycoemilia</taxon>
    </lineage>
</organism>
<dbReference type="GO" id="GO:0007018">
    <property type="term" value="P:microtubule-based movement"/>
    <property type="evidence" value="ECO:0007669"/>
    <property type="project" value="InterPro"/>
</dbReference>
<feature type="region of interest" description="Disordered" evidence="14">
    <location>
        <begin position="1837"/>
        <end position="1857"/>
    </location>
</feature>
<evidence type="ECO:0000259" key="15">
    <source>
        <dbReference type="PROSITE" id="PS50067"/>
    </source>
</evidence>
<evidence type="ECO:0000256" key="9">
    <source>
        <dbReference type="ARBA" id="ARBA00023242"/>
    </source>
</evidence>
<evidence type="ECO:0000256" key="7">
    <source>
        <dbReference type="ARBA" id="ARBA00022840"/>
    </source>
</evidence>
<keyword evidence="5" id="KW-0677">Repeat</keyword>
<dbReference type="SUPFAM" id="SSF50978">
    <property type="entry name" value="WD40 repeat-like"/>
    <property type="match status" value="1"/>
</dbReference>
<evidence type="ECO:0000256" key="5">
    <source>
        <dbReference type="ARBA" id="ARBA00022737"/>
    </source>
</evidence>
<dbReference type="Pfam" id="PF00400">
    <property type="entry name" value="WD40"/>
    <property type="match status" value="4"/>
</dbReference>
<accession>A0A9W8ABK4</accession>
<keyword evidence="13" id="KW-0175">Coiled coil</keyword>
<dbReference type="InterPro" id="IPR015943">
    <property type="entry name" value="WD40/YVTN_repeat-like_dom_sf"/>
</dbReference>
<feature type="coiled-coil region" evidence="13">
    <location>
        <begin position="1494"/>
        <end position="1535"/>
    </location>
</feature>
<feature type="compositionally biased region" description="Polar residues" evidence="14">
    <location>
        <begin position="2008"/>
        <end position="2020"/>
    </location>
</feature>
<evidence type="ECO:0000256" key="1">
    <source>
        <dbReference type="ARBA" id="ARBA00004123"/>
    </source>
</evidence>
<dbReference type="Pfam" id="PF00225">
    <property type="entry name" value="Kinesin"/>
    <property type="match status" value="1"/>
</dbReference>
<feature type="region of interest" description="Disordered" evidence="14">
    <location>
        <begin position="1425"/>
        <end position="1449"/>
    </location>
</feature>
<feature type="region of interest" description="Disordered" evidence="14">
    <location>
        <begin position="145"/>
        <end position="164"/>
    </location>
</feature>
<evidence type="ECO:0000256" key="11">
    <source>
        <dbReference type="PROSITE-ProRule" id="PRU00221"/>
    </source>
</evidence>
<feature type="region of interest" description="Disordered" evidence="14">
    <location>
        <begin position="623"/>
        <end position="655"/>
    </location>
</feature>
<evidence type="ECO:0000256" key="2">
    <source>
        <dbReference type="ARBA" id="ARBA00022574"/>
    </source>
</evidence>
<proteinExistence type="inferred from homology"/>
<comment type="similarity">
    <text evidence="12">Belongs to the TRAFAC class myosin-kinesin ATPase superfamily. Kinesin family.</text>
</comment>
<keyword evidence="6 12" id="KW-0547">Nucleotide-binding</keyword>
<dbReference type="FunFam" id="2.130.10.10:FF:000034">
    <property type="entry name" value="Pre-mRNA-processing factor 17, putative"/>
    <property type="match status" value="1"/>
</dbReference>
<feature type="compositionally biased region" description="Low complexity" evidence="14">
    <location>
        <begin position="572"/>
        <end position="593"/>
    </location>
</feature>
<keyword evidence="9" id="KW-0539">Nucleus</keyword>
<feature type="region of interest" description="Disordered" evidence="14">
    <location>
        <begin position="1933"/>
        <end position="1973"/>
    </location>
</feature>
<dbReference type="InterPro" id="IPR036961">
    <property type="entry name" value="Kinesin_motor_dom_sf"/>
</dbReference>
<dbReference type="Gene3D" id="3.40.850.10">
    <property type="entry name" value="Kinesin motor domain"/>
    <property type="match status" value="1"/>
</dbReference>
<dbReference type="PROSITE" id="PS50067">
    <property type="entry name" value="KINESIN_MOTOR_2"/>
    <property type="match status" value="1"/>
</dbReference>
<feature type="coiled-coil region" evidence="13">
    <location>
        <begin position="2053"/>
        <end position="2146"/>
    </location>
</feature>
<dbReference type="Proteomes" id="UP001150538">
    <property type="component" value="Unassembled WGS sequence"/>
</dbReference>
<feature type="compositionally biased region" description="Basic residues" evidence="14">
    <location>
        <begin position="149"/>
        <end position="161"/>
    </location>
</feature>
<protein>
    <recommendedName>
        <fullName evidence="10">Pre-mRNA-processing factor 17</fullName>
    </recommendedName>
</protein>
<feature type="region of interest" description="Disordered" evidence="14">
    <location>
        <begin position="1344"/>
        <end position="1365"/>
    </location>
</feature>
<feature type="compositionally biased region" description="Polar residues" evidence="14">
    <location>
        <begin position="1691"/>
        <end position="1705"/>
    </location>
</feature>
<evidence type="ECO:0000313" key="16">
    <source>
        <dbReference type="EMBL" id="KAJ1922203.1"/>
    </source>
</evidence>
<evidence type="ECO:0000256" key="14">
    <source>
        <dbReference type="SAM" id="MobiDB-lite"/>
    </source>
</evidence>
<dbReference type="OrthoDB" id="10257301at2759"/>
<dbReference type="CDD" id="cd00200">
    <property type="entry name" value="WD40"/>
    <property type="match status" value="1"/>
</dbReference>
<sequence>MDLIGGYNSSDEESITKPPTTVKKIKVESAPDVGLEDLDHEKNIYLNPTEKQISVNLPYSVITRKQVGPENPYGTEKEQQNIITGHVEKDKLSEHDFRKQNYTFMAQEFAQDPSLSASGEIGHGLVNTGYVGNIEKIVESGANKDGTKKFKNNQHLKRKNKGNSSVLEGDGAYLGPWAGYENDTKGQLTGPTSEEIAARDALSQSGTSASALGSGTAFTVKENEEKTIFHGKSRVDYQGRTYIYPPMDVQNSRLNFSLEPGSQTCRVPTKVTHSWTAHNKGVSSIKFFPKTGHLLLSSGMDGMVKLWDCYHGQPLLRTFLGHTKAVRDVTFDPNDGLHFLSTSYDKYVKLWDTETGQCVGRFNSGKMPIVSRFNPDKPHLFLAGQMDKKIVQWDTRSNEIVQEYDEHMGAVNTITFVDENRRFVTTSDDKAMRAWEFDIPVTIKLVADPSMHSMPAVALHPNQKWLACQSLDNQILVWGATDRFRQNRKKMFTGHLVAGYACELSFSPDGQFITSGDSEGRVWAWDWKTCRVVRKFKAHDSITPVAYDSTTGSQGSTMIPVKSIKTKVRTMSGSSGLSDTSTSSSPASLFSPSGRLPTVPQDESLETTAVKVAVRVRPLTVEMDEMFQSPRSSISSDQRSDPSTPTSSTSSTPPVSTLPINCIQVLSDHNAIRVMAPHLPNSASHQTVNALRSPGTNNISGLPKHFACDYAFDSQTRQKQLYDTAVSPLVDRFIQGYNATILAYGQTCSGKTHTMGTNISTRSDDQGIIPRAIRHIFSEVFPGRSGSRLVRPKENRGRFSLVDPSSLSYSSMNEVELKVSYLEVYNEELIDLIAASMDDYYRPSIAIREDRGQIFWSGVRTAEVKSPSEVFNVLHDGSLLRQTGRTSMNVNSSRSHAIFTMYLTQRHMASTGEIEEINSKFHFVDLAGSERLKRTNCVGERAKEGISINSGLLALGNVISALSETSQKSGQQYVPYRDSKLTRLLQDSLGGNSQTLLIACISPSHHNISETVNTLKYASRTRKIKNMALINSAKTSDGDVDVEQLRQQILSLSQELHSIKSSYNTQQGQTDDGMAPMSSSMSFPAYVSALPSNSNNASLSAKSSQLEMRNKDLEDELERLNESYSSLMLKFNDVCVEMETAQAKSVVQEQKIRDQENRICEITGKTHLVRKRTQKDSVKAAHSVGSSNIGKFRRPESHRLKSTSIQSKNYSKNSLSKLSVGDGRPTSNHDRLKANSLFIKGRPESLYSDRDSLHSEKLSTVSLAADDISGIIDEYDSAITDLEAQLNISNESLRACQNQYQYQASKLKLLENNMKSKDGEIASLQKQVVKLKTDIELEVKKRENVQAESDSTKHNIPDKNDDMSRSKARVWRTVMTTASMAVRRIPKRILSIPDLKAARNSSENSGMITDRHAVALEPSKMSRPLSWHVPADEDNKYPRPQSRSQTREKTIKKQFREASMLLEAPSKETSLALEACKHKLSIAEEKYKNEAMLRSKAEQRERDLKSSIEKLQSQLKTKEESLQDLKKQNEELKNENPTSAPCEKSGCCRTDPVFLYDTSLFIDDMAAEEVWRDIRRRSAINDAISKDRRSWLAEQFNMETLLSMPFPDPPKSSDPTEMNMPFSSLPNKNGDQNPEVARIPMLKRFASSSLLRRHSTVEFSKMANAAQSWLNPNSWPCPPPPVLATNAKHAPSNSSSSMLSGKQASSLGIKNTLNSHTVERASSETKPLDDRMSLFMDTFEKELRRFGKEADRLEKLVSTMSQGDTLAEKPNSFNRNPKAHSVRASVASESSIASSSVDSAFVSYQFPFASHGTISPSMQSDKLLSWTQGKRVSLMSNKTPSGATICNSTPASLENSKRNLPHPDTVEEASNDVTLQIQRLEFEREKLVEECQSYKAIIKSQHNEICQQEESLQDLQKKYENLAVLIDYPDNTKKFTNSQSTLNSERSLKTRQTSSQRPVSTSVIPSNKAPIEKQRHSLYAQKPANVAPKTLAPEATIVAPLLVKDPNVKSTRSSSQSNAIKDSPKSKIPKLKADSNARKSISLTEAHLNNKTRRELLTKIQDLEQQLAEAKRLVSELEKQKILVGALEASLLSSESQLKQLRNKYDMCSREAIRTASEAKTMRALVNSLKSQLRDANSAIEAESKDRDTWKNLCMDLQDEVYERRAILRRKKLGLFCLDWNSSPRVV</sequence>
<feature type="compositionally biased region" description="Low complexity" evidence="14">
    <location>
        <begin position="1207"/>
        <end position="1219"/>
    </location>
</feature>
<dbReference type="SMART" id="SM00129">
    <property type="entry name" value="KISc"/>
    <property type="match status" value="1"/>
</dbReference>
<feature type="coiled-coil region" evidence="13">
    <location>
        <begin position="1279"/>
        <end position="1341"/>
    </location>
</feature>
<reference evidence="16" key="1">
    <citation type="submission" date="2022-07" db="EMBL/GenBank/DDBJ databases">
        <title>Phylogenomic reconstructions and comparative analyses of Kickxellomycotina fungi.</title>
        <authorList>
            <person name="Reynolds N.K."/>
            <person name="Stajich J.E."/>
            <person name="Barry K."/>
            <person name="Grigoriev I.V."/>
            <person name="Crous P."/>
            <person name="Smith M.E."/>
        </authorList>
    </citation>
    <scope>NUCLEOTIDE SEQUENCE</scope>
    <source>
        <strain evidence="16">NBRC 100468</strain>
    </source>
</reference>
<dbReference type="GO" id="GO:0003777">
    <property type="term" value="F:microtubule motor activity"/>
    <property type="evidence" value="ECO:0007669"/>
    <property type="project" value="InterPro"/>
</dbReference>
<dbReference type="PROSITE" id="PS50294">
    <property type="entry name" value="WD_REPEATS_REGION"/>
    <property type="match status" value="3"/>
</dbReference>
<keyword evidence="2 11" id="KW-0853">WD repeat</keyword>
<feature type="coiled-coil region" evidence="13">
    <location>
        <begin position="1096"/>
        <end position="1158"/>
    </location>
</feature>